<protein>
    <submittedName>
        <fullName evidence="2">Uncharacterized protein</fullName>
    </submittedName>
</protein>
<dbReference type="EMBL" id="REGN01002264">
    <property type="protein sequence ID" value="RNA29205.1"/>
    <property type="molecule type" value="Genomic_DNA"/>
</dbReference>
<feature type="signal peptide" evidence="1">
    <location>
        <begin position="1"/>
        <end position="21"/>
    </location>
</feature>
<evidence type="ECO:0000313" key="3">
    <source>
        <dbReference type="Proteomes" id="UP000276133"/>
    </source>
</evidence>
<dbReference type="AlphaFoldDB" id="A0A3M7S0Q0"/>
<sequence>MKFNFMVQLFLIALSLYVSYGLHYGSDENLKCTEFKGQIDPDILLHVPCLFIRIMEQMKKCPNKVYYYNILDIRCSEKCTSGYLKKKFVGIKDRIVSKTQKSLELRRSKQKSKAKKLYAYLVSSPANFSYTTNDHDCLTFAFAMKLFFEENQDVLSLRKIFVPNSKSTDISLPLDVNKIEKTLDSIRCKTQFKSDISTFQYVKYLVGSLKNLSSTSESLASQDTSFKNNIPLTLNDISTLFYPYVEMEHKFNRILPSHSYLANFLQNYDNLFLKNSPCSDGQTDTENKRSFKNFFKKTKLESE</sequence>
<keyword evidence="1" id="KW-0732">Signal</keyword>
<dbReference type="OrthoDB" id="10398458at2759"/>
<name>A0A3M7S0Q0_BRAPC</name>
<dbReference type="Proteomes" id="UP000276133">
    <property type="component" value="Unassembled WGS sequence"/>
</dbReference>
<evidence type="ECO:0000256" key="1">
    <source>
        <dbReference type="SAM" id="SignalP"/>
    </source>
</evidence>
<feature type="chain" id="PRO_5018272472" evidence="1">
    <location>
        <begin position="22"/>
        <end position="303"/>
    </location>
</feature>
<comment type="caution">
    <text evidence="2">The sequence shown here is derived from an EMBL/GenBank/DDBJ whole genome shotgun (WGS) entry which is preliminary data.</text>
</comment>
<evidence type="ECO:0000313" key="2">
    <source>
        <dbReference type="EMBL" id="RNA29205.1"/>
    </source>
</evidence>
<gene>
    <name evidence="2" type="ORF">BpHYR1_044935</name>
</gene>
<keyword evidence="3" id="KW-1185">Reference proteome</keyword>
<reference evidence="2 3" key="1">
    <citation type="journal article" date="2018" name="Sci. Rep.">
        <title>Genomic signatures of local adaptation to the degree of environmental predictability in rotifers.</title>
        <authorList>
            <person name="Franch-Gras L."/>
            <person name="Hahn C."/>
            <person name="Garcia-Roger E.M."/>
            <person name="Carmona M.J."/>
            <person name="Serra M."/>
            <person name="Gomez A."/>
        </authorList>
    </citation>
    <scope>NUCLEOTIDE SEQUENCE [LARGE SCALE GENOMIC DNA]</scope>
    <source>
        <strain evidence="2">HYR1</strain>
    </source>
</reference>
<proteinExistence type="predicted"/>
<organism evidence="2 3">
    <name type="scientific">Brachionus plicatilis</name>
    <name type="common">Marine rotifer</name>
    <name type="synonym">Brachionus muelleri</name>
    <dbReference type="NCBI Taxonomy" id="10195"/>
    <lineage>
        <taxon>Eukaryota</taxon>
        <taxon>Metazoa</taxon>
        <taxon>Spiralia</taxon>
        <taxon>Gnathifera</taxon>
        <taxon>Rotifera</taxon>
        <taxon>Eurotatoria</taxon>
        <taxon>Monogononta</taxon>
        <taxon>Pseudotrocha</taxon>
        <taxon>Ploima</taxon>
        <taxon>Brachionidae</taxon>
        <taxon>Brachionus</taxon>
    </lineage>
</organism>
<accession>A0A3M7S0Q0</accession>